<comment type="caution">
    <text evidence="2">The sequence shown here is derived from an EMBL/GenBank/DDBJ whole genome shotgun (WGS) entry which is preliminary data.</text>
</comment>
<organism evidence="2">
    <name type="scientific">mine drainage metagenome</name>
    <dbReference type="NCBI Taxonomy" id="410659"/>
    <lineage>
        <taxon>unclassified sequences</taxon>
        <taxon>metagenomes</taxon>
        <taxon>ecological metagenomes</taxon>
    </lineage>
</organism>
<feature type="region of interest" description="Disordered" evidence="1">
    <location>
        <begin position="1027"/>
        <end position="1055"/>
    </location>
</feature>
<gene>
    <name evidence="2" type="ORF">GALL_355950</name>
</gene>
<protein>
    <submittedName>
        <fullName evidence="2">Uncharacterized protein</fullName>
    </submittedName>
</protein>
<sequence length="1055" mass="117826">MRQCRGVAGQRLLRLSRPGAELGVQPPHQLVGFAEVDVVQRKRNPQLADDLVGVDGVVGRVLRPVRRDRRRRRGGGIDPGRGVRLFDDRFLDARLFNDRLFDDRFFDDRFFDGRCFGLRRLGDRLLDDRFFGDRHFGDRHFDDRHFDDRLFEARHFGDGHLDALHLDARHFDARFLDSRLQGERLQGERLLDGRLCGGRNLGDGLLGDGLLGGGWLYERRLDCGQLVNGFGGHRLLGDGLGSRSGFRKAEQQRVGQFELGLRRGVRRVDRQGFGRFLGDARRPLHRNVGLGAADAAQRARRAGDAGARMARCVAGAQRRGPRVELGESARGQVEQRQRRGALAGEHLVEQLLHFPGRFAEVAQADHARAALQGVERAAHTAQRSLVVGFRVGAQVHQHRASGGDDVVGLVKKNAEQLRVLDAVDRSRCGGYCRRRRHRCLDRFERRCRRLCRRHFVRSRGRMVVGARRAPTRRRDQRAQLTARVVEREQRLGELGLVAEHVDQESERTDVAGELVERFGADLGTLRRRDQRVDLLPDVAQCLRADVDAEHRQHAAHLRQQARHRRQLGLRRGIAEIGVEHALDGGHVVMQFVDHAAQRLRLRRASVQLFHPRRERPGGFAVGAAQQPSREFAGVVEEHRVVGAEMRERGLEEQQRGGHLEHALGGEQFVAHGDRANDALDRRRQRFDARLHVAQRGAELAERVEQAIDAAEVLVAEHRPAVLDLPEAATHLLHQRRVDAAEMIALVIDGIRRRQLQRAGDLVQGRCGIGAGACQRLAAEEQQFVGQPLRRLRAAAEQALELQVQAVAQPLDVDVGRQQAQREGFEKGRGDGPQRALVALRGPRCRLRDTPQRGAGGADVTAAQQLEQRTLVVAARARRQRRDRCRFGLLGPAPVDFPQISRVRGIAGERGQRAVGLEQFDRVFVRAAVLGVEEIELGVQRGGQQLQRAFVEPLRLLEAVRDGALGRLHQPCRGRVAEQVDRPGGLVQLGACLQQQRACLVAVGSVQQQLAAQRGQRAEQVVADLVDDPGQRRGVGGRRGGAGSEVHAAARRLRRS</sequence>
<feature type="compositionally biased region" description="Gly residues" evidence="1">
    <location>
        <begin position="1032"/>
        <end position="1042"/>
    </location>
</feature>
<proteinExistence type="predicted"/>
<dbReference type="AlphaFoldDB" id="A0A1J5QRV1"/>
<name>A0A1J5QRV1_9ZZZZ</name>
<dbReference type="EMBL" id="MLJW01000785">
    <property type="protein sequence ID" value="OIQ82612.1"/>
    <property type="molecule type" value="Genomic_DNA"/>
</dbReference>
<reference evidence="2" key="1">
    <citation type="submission" date="2016-10" db="EMBL/GenBank/DDBJ databases">
        <title>Sequence of Gallionella enrichment culture.</title>
        <authorList>
            <person name="Poehlein A."/>
            <person name="Muehling M."/>
            <person name="Daniel R."/>
        </authorList>
    </citation>
    <scope>NUCLEOTIDE SEQUENCE</scope>
</reference>
<evidence type="ECO:0000313" key="2">
    <source>
        <dbReference type="EMBL" id="OIQ82612.1"/>
    </source>
</evidence>
<accession>A0A1J5QRV1</accession>
<evidence type="ECO:0000256" key="1">
    <source>
        <dbReference type="SAM" id="MobiDB-lite"/>
    </source>
</evidence>